<gene>
    <name evidence="2" type="ORF">JoomaDRAFT_2428</name>
</gene>
<keyword evidence="2" id="KW-0418">Kinase</keyword>
<reference evidence="2 3" key="1">
    <citation type="submission" date="2012-02" db="EMBL/GenBank/DDBJ databases">
        <title>Improved High-Quality Draft genome of Joostella marina DSM 19592.</title>
        <authorList>
            <consortium name="US DOE Joint Genome Institute (JGI-PGF)"/>
            <person name="Lucas S."/>
            <person name="Copeland A."/>
            <person name="Lapidus A."/>
            <person name="Bruce D."/>
            <person name="Goodwin L."/>
            <person name="Pitluck S."/>
            <person name="Peters L."/>
            <person name="Chertkov O."/>
            <person name="Ovchinnikova G."/>
            <person name="Kyrpides N."/>
            <person name="Mavromatis K."/>
            <person name="Detter J.C."/>
            <person name="Han C."/>
            <person name="Land M."/>
            <person name="Hauser L."/>
            <person name="Markowitz V."/>
            <person name="Cheng J.-F."/>
            <person name="Hugenholtz P."/>
            <person name="Woyke T."/>
            <person name="Wu D."/>
            <person name="Tindall B."/>
            <person name="Brambilla E."/>
            <person name="Klenk H.-P."/>
            <person name="Eisen J.A."/>
        </authorList>
    </citation>
    <scope>NUCLEOTIDE SEQUENCE [LARGE SCALE GENOMIC DNA]</scope>
    <source>
        <strain evidence="2 3">DSM 19592</strain>
    </source>
</reference>
<keyword evidence="3" id="KW-1185">Reference proteome</keyword>
<dbReference type="Proteomes" id="UP000004690">
    <property type="component" value="Unassembled WGS sequence"/>
</dbReference>
<dbReference type="eggNOG" id="ENOG5032Y3T">
    <property type="taxonomic scope" value="Bacteria"/>
</dbReference>
<evidence type="ECO:0000313" key="3">
    <source>
        <dbReference type="Proteomes" id="UP000004690"/>
    </source>
</evidence>
<protein>
    <submittedName>
        <fullName evidence="2">Glycerate kinase</fullName>
    </submittedName>
</protein>
<sequence>MKKVILVAAMALGSLTAFAAIPATANNDTKIVVTQDDYKEIAVAEVPQAIQEALKADYPGAEITKAYVNEENTYKLEVKMGDQTGNLFANESGEWIEQ</sequence>
<organism evidence="2 3">
    <name type="scientific">Galbibacter orientalis DSM 19592</name>
    <dbReference type="NCBI Taxonomy" id="926559"/>
    <lineage>
        <taxon>Bacteria</taxon>
        <taxon>Pseudomonadati</taxon>
        <taxon>Bacteroidota</taxon>
        <taxon>Flavobacteriia</taxon>
        <taxon>Flavobacteriales</taxon>
        <taxon>Flavobacteriaceae</taxon>
        <taxon>Galbibacter</taxon>
    </lineage>
</organism>
<dbReference type="HOGENOM" id="CLU_155057_1_0_10"/>
<name>I3C714_9FLAO</name>
<keyword evidence="2" id="KW-0808">Transferase</keyword>
<dbReference type="GO" id="GO:0016301">
    <property type="term" value="F:kinase activity"/>
    <property type="evidence" value="ECO:0007669"/>
    <property type="project" value="UniProtKB-KW"/>
</dbReference>
<proteinExistence type="predicted"/>
<feature type="chain" id="PRO_5003668903" evidence="1">
    <location>
        <begin position="20"/>
        <end position="98"/>
    </location>
</feature>
<dbReference type="RefSeq" id="WP_008612832.1">
    <property type="nucleotide sequence ID" value="NZ_JH651379.1"/>
</dbReference>
<dbReference type="SUPFAM" id="SSF160574">
    <property type="entry name" value="BT0923-like"/>
    <property type="match status" value="1"/>
</dbReference>
<feature type="signal peptide" evidence="1">
    <location>
        <begin position="1"/>
        <end position="19"/>
    </location>
</feature>
<dbReference type="AlphaFoldDB" id="I3C714"/>
<evidence type="ECO:0000256" key="1">
    <source>
        <dbReference type="SAM" id="SignalP"/>
    </source>
</evidence>
<keyword evidence="1" id="KW-0732">Signal</keyword>
<accession>I3C714</accession>
<dbReference type="OrthoDB" id="1099258at2"/>
<dbReference type="Gene3D" id="3.10.450.360">
    <property type="match status" value="1"/>
</dbReference>
<dbReference type="EMBL" id="JH651379">
    <property type="protein sequence ID" value="EIJ39407.1"/>
    <property type="molecule type" value="Genomic_DNA"/>
</dbReference>
<evidence type="ECO:0000313" key="2">
    <source>
        <dbReference type="EMBL" id="EIJ39407.1"/>
    </source>
</evidence>